<keyword evidence="2" id="KW-1185">Reference proteome</keyword>
<name>A0ABN7UQI8_GIGMA</name>
<sequence>MTRLQNQEPIIIIPRVEMDYAQEIPLEYNIIRLHFLTISVKYKSNVKDQFIQEIRNALSNPDNNEKITGLREKFNEWGSFTVTDVIINNARCGKSPVFNDSLLSNFPKFETSKKMKTMNS</sequence>
<organism evidence="1 2">
    <name type="scientific">Gigaspora margarita</name>
    <dbReference type="NCBI Taxonomy" id="4874"/>
    <lineage>
        <taxon>Eukaryota</taxon>
        <taxon>Fungi</taxon>
        <taxon>Fungi incertae sedis</taxon>
        <taxon>Mucoromycota</taxon>
        <taxon>Glomeromycotina</taxon>
        <taxon>Glomeromycetes</taxon>
        <taxon>Diversisporales</taxon>
        <taxon>Gigasporaceae</taxon>
        <taxon>Gigaspora</taxon>
    </lineage>
</organism>
<dbReference type="EMBL" id="CAJVQB010004821">
    <property type="protein sequence ID" value="CAG8646595.1"/>
    <property type="molecule type" value="Genomic_DNA"/>
</dbReference>
<dbReference type="Proteomes" id="UP000789901">
    <property type="component" value="Unassembled WGS sequence"/>
</dbReference>
<evidence type="ECO:0000313" key="2">
    <source>
        <dbReference type="Proteomes" id="UP000789901"/>
    </source>
</evidence>
<evidence type="ECO:0000313" key="1">
    <source>
        <dbReference type="EMBL" id="CAG8646595.1"/>
    </source>
</evidence>
<proteinExistence type="predicted"/>
<protein>
    <submittedName>
        <fullName evidence="1">40426_t:CDS:1</fullName>
    </submittedName>
</protein>
<accession>A0ABN7UQI8</accession>
<comment type="caution">
    <text evidence="1">The sequence shown here is derived from an EMBL/GenBank/DDBJ whole genome shotgun (WGS) entry which is preliminary data.</text>
</comment>
<reference evidence="1 2" key="1">
    <citation type="submission" date="2021-06" db="EMBL/GenBank/DDBJ databases">
        <authorList>
            <person name="Kallberg Y."/>
            <person name="Tangrot J."/>
            <person name="Rosling A."/>
        </authorList>
    </citation>
    <scope>NUCLEOTIDE SEQUENCE [LARGE SCALE GENOMIC DNA]</scope>
    <source>
        <strain evidence="1 2">120-4 pot B 10/14</strain>
    </source>
</reference>
<gene>
    <name evidence="1" type="ORF">GMARGA_LOCUS9130</name>
</gene>